<keyword evidence="3" id="KW-1185">Reference proteome</keyword>
<proteinExistence type="predicted"/>
<evidence type="ECO:0000313" key="3">
    <source>
        <dbReference type="Proteomes" id="UP001642360"/>
    </source>
</evidence>
<evidence type="ECO:0000256" key="1">
    <source>
        <dbReference type="SAM" id="MobiDB-lite"/>
    </source>
</evidence>
<dbReference type="EMBL" id="CAUOFW020008502">
    <property type="protein sequence ID" value="CAK9183052.1"/>
    <property type="molecule type" value="Genomic_DNA"/>
</dbReference>
<reference evidence="2 3" key="1">
    <citation type="submission" date="2024-02" db="EMBL/GenBank/DDBJ databases">
        <authorList>
            <person name="Vignale AGUSTIN F."/>
            <person name="Sosa J E."/>
            <person name="Modenutti C."/>
        </authorList>
    </citation>
    <scope>NUCLEOTIDE SEQUENCE [LARGE SCALE GENOMIC DNA]</scope>
</reference>
<evidence type="ECO:0000313" key="2">
    <source>
        <dbReference type="EMBL" id="CAK9183052.1"/>
    </source>
</evidence>
<dbReference type="AlphaFoldDB" id="A0ABC8UQE8"/>
<name>A0ABC8UQE8_9AQUA</name>
<gene>
    <name evidence="2" type="ORF">ILEXP_LOCUS53286</name>
</gene>
<protein>
    <submittedName>
        <fullName evidence="2">Uncharacterized protein</fullName>
    </submittedName>
</protein>
<feature type="region of interest" description="Disordered" evidence="1">
    <location>
        <begin position="13"/>
        <end position="59"/>
    </location>
</feature>
<comment type="caution">
    <text evidence="2">The sequence shown here is derived from an EMBL/GenBank/DDBJ whole genome shotgun (WGS) entry which is preliminary data.</text>
</comment>
<accession>A0ABC8UQE8</accession>
<sequence length="59" mass="6826">MGRNKIWWRFSYQPPSRHPRTANTTPPRAWSSSSSSFDQQESRNKPWSTCSSKALKGVK</sequence>
<organism evidence="2 3">
    <name type="scientific">Ilex paraguariensis</name>
    <name type="common">yerba mate</name>
    <dbReference type="NCBI Taxonomy" id="185542"/>
    <lineage>
        <taxon>Eukaryota</taxon>
        <taxon>Viridiplantae</taxon>
        <taxon>Streptophyta</taxon>
        <taxon>Embryophyta</taxon>
        <taxon>Tracheophyta</taxon>
        <taxon>Spermatophyta</taxon>
        <taxon>Magnoliopsida</taxon>
        <taxon>eudicotyledons</taxon>
        <taxon>Gunneridae</taxon>
        <taxon>Pentapetalae</taxon>
        <taxon>asterids</taxon>
        <taxon>campanulids</taxon>
        <taxon>Aquifoliales</taxon>
        <taxon>Aquifoliaceae</taxon>
        <taxon>Ilex</taxon>
    </lineage>
</organism>
<dbReference type="Proteomes" id="UP001642360">
    <property type="component" value="Unassembled WGS sequence"/>
</dbReference>